<evidence type="ECO:0008006" key="3">
    <source>
        <dbReference type="Google" id="ProtNLM"/>
    </source>
</evidence>
<sequence length="616" mass="66071">MNTTTLDAWPARRLRLKHHVFFRDTPAGVQFDGGSRSLLLPATAGTELHKLVERVIALMDQGLDMAALQARLPERLQAPVQRVVQALDAHGLLLDETDDTPWLPQADVPLALGEFIKYLQDRAEPATRRARWAAWRHATVLLAGDGHALKAAARALADSGVGALRLRAGDGLIGPDELREHLLDAGIAGQRLDVQAGAPQAADFAGVTALLWASDRRDATQPAAAFEDDARRLALPAVVALRSGGMALVAPPVEPGLPGVHELLQWQQAGADEPHSPASLALMGVVAAQGLMDHHFGIGRTQWQRRVRRVSPYLELSQHPLVAAGDRDLAALAPQAFADLLGQPSDRTLSGYEQQRVALTPWFDASFGPLAFRPAGARGQVLSQLPLYHDAIAVRAPQPQGGAVTHVVGWGLNAEQAGTRALQLALSQLAAKLTPGQDAAEFVTAFDADRWQALALAQAIAAHPRFEAERQVATVELAQVQDDVVHLLRQLLHHFVPAPARVLLHWHPRLAACVAQVFVGDTLVGSACDAAALPALQEALGLACSTVQVNDDSLWRGRTWRWPAPQPHQWQPAPTDLNAAPAAQPAQVRWQQALALNLPGGVHCGRAVIDPHEALA</sequence>
<comment type="caution">
    <text evidence="1">The sequence shown here is derived from an EMBL/GenBank/DDBJ whole genome shotgun (WGS) entry which is preliminary data.</text>
</comment>
<dbReference type="EMBL" id="JBIGIA010000015">
    <property type="protein sequence ID" value="MFG6458829.1"/>
    <property type="molecule type" value="Genomic_DNA"/>
</dbReference>
<keyword evidence="2" id="KW-1185">Reference proteome</keyword>
<name>A0ABW7GAD7_9BURK</name>
<gene>
    <name evidence="1" type="ORF">ACG00X_18490</name>
</gene>
<evidence type="ECO:0000313" key="1">
    <source>
        <dbReference type="EMBL" id="MFG6458829.1"/>
    </source>
</evidence>
<evidence type="ECO:0000313" key="2">
    <source>
        <dbReference type="Proteomes" id="UP001606305"/>
    </source>
</evidence>
<accession>A0ABW7GAD7</accession>
<organism evidence="1 2">
    <name type="scientific">Pelomonas nitida</name>
    <dbReference type="NCBI Taxonomy" id="3299027"/>
    <lineage>
        <taxon>Bacteria</taxon>
        <taxon>Pseudomonadati</taxon>
        <taxon>Pseudomonadota</taxon>
        <taxon>Betaproteobacteria</taxon>
        <taxon>Burkholderiales</taxon>
        <taxon>Sphaerotilaceae</taxon>
        <taxon>Roseateles</taxon>
    </lineage>
</organism>
<dbReference type="Proteomes" id="UP001606305">
    <property type="component" value="Unassembled WGS sequence"/>
</dbReference>
<dbReference type="RefSeq" id="WP_394490193.1">
    <property type="nucleotide sequence ID" value="NZ_JBIGIA010000015.1"/>
</dbReference>
<proteinExistence type="predicted"/>
<reference evidence="1 2" key="1">
    <citation type="submission" date="2024-09" db="EMBL/GenBank/DDBJ databases">
        <title>Novel species of the genus Pelomonas and Roseateles isolated from streams.</title>
        <authorList>
            <person name="Lu H."/>
        </authorList>
    </citation>
    <scope>NUCLEOTIDE SEQUENCE [LARGE SCALE GENOMIC DNA]</scope>
    <source>
        <strain evidence="1 2">BYS96W</strain>
    </source>
</reference>
<protein>
    <recommendedName>
        <fullName evidence="3">Thiazole-containing bacteriocin maturation protein</fullName>
    </recommendedName>
</protein>